<protein>
    <submittedName>
        <fullName evidence="4">7TM_GPCR_Srx domain-containing protein</fullName>
    </submittedName>
</protein>
<evidence type="ECO:0000313" key="2">
    <source>
        <dbReference type="EMBL" id="VDO16793.1"/>
    </source>
</evidence>
<proteinExistence type="predicted"/>
<keyword evidence="1" id="KW-0812">Transmembrane</keyword>
<reference evidence="2 3" key="2">
    <citation type="submission" date="2018-11" db="EMBL/GenBank/DDBJ databases">
        <authorList>
            <consortium name="Pathogen Informatics"/>
        </authorList>
    </citation>
    <scope>NUCLEOTIDE SEQUENCE [LARGE SCALE GENOMIC DNA]</scope>
    <source>
        <strain evidence="2 3">MHpl1</strain>
    </source>
</reference>
<evidence type="ECO:0000313" key="4">
    <source>
        <dbReference type="WBParaSite" id="HPLM_0000278301-mRNA-1"/>
    </source>
</evidence>
<name>A0A0N4VZQ9_HAEPC</name>
<evidence type="ECO:0000256" key="1">
    <source>
        <dbReference type="SAM" id="Phobius"/>
    </source>
</evidence>
<dbReference type="Proteomes" id="UP000268014">
    <property type="component" value="Unassembled WGS sequence"/>
</dbReference>
<sequence length="35" mass="4136">MRQRPSLKKFIFLTVIFHIAGGQFCFFSLLLLLCF</sequence>
<keyword evidence="1" id="KW-0472">Membrane</keyword>
<gene>
    <name evidence="2" type="ORF">HPLM_LOCUS2777</name>
</gene>
<dbReference type="AlphaFoldDB" id="A0A0N4VZQ9"/>
<reference evidence="4" key="1">
    <citation type="submission" date="2017-02" db="UniProtKB">
        <authorList>
            <consortium name="WormBaseParasite"/>
        </authorList>
    </citation>
    <scope>IDENTIFICATION</scope>
</reference>
<feature type="transmembrane region" description="Helical" evidence="1">
    <location>
        <begin position="12"/>
        <end position="33"/>
    </location>
</feature>
<accession>A0A0N4VZQ9</accession>
<keyword evidence="3" id="KW-1185">Reference proteome</keyword>
<keyword evidence="1" id="KW-1133">Transmembrane helix</keyword>
<evidence type="ECO:0000313" key="3">
    <source>
        <dbReference type="Proteomes" id="UP000268014"/>
    </source>
</evidence>
<organism evidence="4">
    <name type="scientific">Haemonchus placei</name>
    <name type="common">Barber's pole worm</name>
    <dbReference type="NCBI Taxonomy" id="6290"/>
    <lineage>
        <taxon>Eukaryota</taxon>
        <taxon>Metazoa</taxon>
        <taxon>Ecdysozoa</taxon>
        <taxon>Nematoda</taxon>
        <taxon>Chromadorea</taxon>
        <taxon>Rhabditida</taxon>
        <taxon>Rhabditina</taxon>
        <taxon>Rhabditomorpha</taxon>
        <taxon>Strongyloidea</taxon>
        <taxon>Trichostrongylidae</taxon>
        <taxon>Haemonchus</taxon>
    </lineage>
</organism>
<dbReference type="EMBL" id="UZAF01006722">
    <property type="protein sequence ID" value="VDO16793.1"/>
    <property type="molecule type" value="Genomic_DNA"/>
</dbReference>
<dbReference type="WBParaSite" id="HPLM_0000278301-mRNA-1">
    <property type="protein sequence ID" value="HPLM_0000278301-mRNA-1"/>
    <property type="gene ID" value="HPLM_0000278301"/>
</dbReference>